<feature type="non-terminal residue" evidence="6">
    <location>
        <position position="67"/>
    </location>
</feature>
<dbReference type="Gramene" id="OE9A120860T1">
    <property type="protein sequence ID" value="OE9A120860C1"/>
    <property type="gene ID" value="OE9A120860"/>
</dbReference>
<reference evidence="6 7" key="1">
    <citation type="submission" date="2019-12" db="EMBL/GenBank/DDBJ databases">
        <authorList>
            <person name="Alioto T."/>
            <person name="Alioto T."/>
            <person name="Gomez Garrido J."/>
        </authorList>
    </citation>
    <scope>NUCLEOTIDE SEQUENCE [LARGE SCALE GENOMIC DNA]</scope>
</reference>
<dbReference type="OrthoDB" id="6123450at2759"/>
<evidence type="ECO:0000256" key="1">
    <source>
        <dbReference type="ARBA" id="ARBA00004496"/>
    </source>
</evidence>
<dbReference type="EMBL" id="CACTIH010009402">
    <property type="protein sequence ID" value="CAA3030881.1"/>
    <property type="molecule type" value="Genomic_DNA"/>
</dbReference>
<evidence type="ECO:0000256" key="2">
    <source>
        <dbReference type="ARBA" id="ARBA00022490"/>
    </source>
</evidence>
<dbReference type="GO" id="GO:0005975">
    <property type="term" value="P:carbohydrate metabolic process"/>
    <property type="evidence" value="ECO:0007669"/>
    <property type="project" value="InterPro"/>
</dbReference>
<evidence type="ECO:0000256" key="5">
    <source>
        <dbReference type="ARBA" id="ARBA00023277"/>
    </source>
</evidence>
<keyword evidence="4" id="KW-0808">Transferase</keyword>
<protein>
    <submittedName>
        <fullName evidence="6">4-alpha-glucanotransferase DPE2</fullName>
    </submittedName>
</protein>
<evidence type="ECO:0000256" key="3">
    <source>
        <dbReference type="ARBA" id="ARBA00022676"/>
    </source>
</evidence>
<dbReference type="Pfam" id="PF02446">
    <property type="entry name" value="Glyco_hydro_77"/>
    <property type="match status" value="1"/>
</dbReference>
<comment type="subcellular location">
    <subcellularLocation>
        <location evidence="1">Cytoplasm</location>
    </subcellularLocation>
</comment>
<dbReference type="Gene3D" id="3.20.20.80">
    <property type="entry name" value="Glycosidases"/>
    <property type="match status" value="1"/>
</dbReference>
<sequence>DVDYEATIDTKLLVPKNRYSQEKEATLSSTSFHNFLPENQDWLRLYAAFCILCDLFENQIAASSRKI</sequence>
<dbReference type="GO" id="GO:0004134">
    <property type="term" value="F:4-alpha-glucanotransferase activity"/>
    <property type="evidence" value="ECO:0007669"/>
    <property type="project" value="InterPro"/>
</dbReference>
<organism evidence="6 7">
    <name type="scientific">Olea europaea subsp. europaea</name>
    <dbReference type="NCBI Taxonomy" id="158383"/>
    <lineage>
        <taxon>Eukaryota</taxon>
        <taxon>Viridiplantae</taxon>
        <taxon>Streptophyta</taxon>
        <taxon>Embryophyta</taxon>
        <taxon>Tracheophyta</taxon>
        <taxon>Spermatophyta</taxon>
        <taxon>Magnoliopsida</taxon>
        <taxon>eudicotyledons</taxon>
        <taxon>Gunneridae</taxon>
        <taxon>Pentapetalae</taxon>
        <taxon>asterids</taxon>
        <taxon>lamiids</taxon>
        <taxon>Lamiales</taxon>
        <taxon>Oleaceae</taxon>
        <taxon>Oleeae</taxon>
        <taxon>Olea</taxon>
    </lineage>
</organism>
<feature type="non-terminal residue" evidence="6">
    <location>
        <position position="1"/>
    </location>
</feature>
<dbReference type="GO" id="GO:0005737">
    <property type="term" value="C:cytoplasm"/>
    <property type="evidence" value="ECO:0007669"/>
    <property type="project" value="UniProtKB-SubCell"/>
</dbReference>
<evidence type="ECO:0000313" key="6">
    <source>
        <dbReference type="EMBL" id="CAA3030881.1"/>
    </source>
</evidence>
<proteinExistence type="predicted"/>
<keyword evidence="2" id="KW-0963">Cytoplasm</keyword>
<keyword evidence="3" id="KW-0328">Glycosyltransferase</keyword>
<name>A0A8S0VI49_OLEEU</name>
<dbReference type="InterPro" id="IPR003385">
    <property type="entry name" value="Glyco_hydro_77"/>
</dbReference>
<dbReference type="Proteomes" id="UP000594638">
    <property type="component" value="Unassembled WGS sequence"/>
</dbReference>
<evidence type="ECO:0000313" key="7">
    <source>
        <dbReference type="Proteomes" id="UP000594638"/>
    </source>
</evidence>
<dbReference type="PANTHER" id="PTHR32518:SF3">
    <property type="entry name" value="4-ALPHA-GLUCANOTRANSFERASE"/>
    <property type="match status" value="1"/>
</dbReference>
<evidence type="ECO:0000256" key="4">
    <source>
        <dbReference type="ARBA" id="ARBA00022679"/>
    </source>
</evidence>
<keyword evidence="7" id="KW-1185">Reference proteome</keyword>
<gene>
    <name evidence="6" type="ORF">OLEA9_A120860</name>
</gene>
<dbReference type="AlphaFoldDB" id="A0A8S0VI49"/>
<comment type="caution">
    <text evidence="6">The sequence shown here is derived from an EMBL/GenBank/DDBJ whole genome shotgun (WGS) entry which is preliminary data.</text>
</comment>
<accession>A0A8S0VI49</accession>
<dbReference type="PANTHER" id="PTHR32518">
    <property type="match status" value="1"/>
</dbReference>
<keyword evidence="5" id="KW-0119">Carbohydrate metabolism</keyword>